<dbReference type="EMBL" id="CP013251">
    <property type="protein sequence ID" value="AMO57713.1"/>
    <property type="molecule type" value="Genomic_DNA"/>
</dbReference>
<protein>
    <submittedName>
        <fullName evidence="1">Oxalate/formate antiporter</fullName>
    </submittedName>
</protein>
<name>A0A142BG37_9GAMM</name>
<dbReference type="Gene3D" id="1.20.120.330">
    <property type="entry name" value="Nucleotidyltransferases domain 2"/>
    <property type="match status" value="1"/>
</dbReference>
<sequence>MDFKFLKVQDAAVRVDEPVILWSRDSRLEKALSQGKGAYPAVDPQWVEDRFWVWMHYAGIKIGRGEYFEALEFLSFLRMQVLGSMALQKAGYDARGVRNIERLLPDFTEKLKKTVATPDKQSLLNATTVAASLYLELRKSDLCLRSDARTLAMDYLKTIQNRSS</sequence>
<gene>
    <name evidence="1" type="ORF">EZMO1_3761</name>
</gene>
<dbReference type="KEGG" id="emp:EZMO1_3761"/>
<evidence type="ECO:0000313" key="1">
    <source>
        <dbReference type="EMBL" id="AMO57713.1"/>
    </source>
</evidence>
<reference evidence="1 2" key="1">
    <citation type="journal article" date="2016" name="Front. Microbiol.">
        <title>Genomic Insight into the Host-Endosymbiont Relationship of Endozoicomonas montiporae CL-33(T) with its Coral Host.</title>
        <authorList>
            <person name="Ding J.-Y."/>
            <person name="Shiu J.-H."/>
            <person name="Chen W.-M."/>
            <person name="Chiang Y.-R."/>
            <person name="Tang S.-L."/>
        </authorList>
    </citation>
    <scope>NUCLEOTIDE SEQUENCE [LARGE SCALE GENOMIC DNA]</scope>
    <source>
        <strain evidence="1 2">CL-33</strain>
    </source>
</reference>
<accession>A0A142BG37</accession>
<dbReference type="Proteomes" id="UP000071065">
    <property type="component" value="Chromosome"/>
</dbReference>
<dbReference type="AlphaFoldDB" id="A0A142BG37"/>
<dbReference type="STRING" id="570277.EZMO1_3761"/>
<organism evidence="1 2">
    <name type="scientific">Endozoicomonas montiporae CL-33</name>
    <dbReference type="NCBI Taxonomy" id="570277"/>
    <lineage>
        <taxon>Bacteria</taxon>
        <taxon>Pseudomonadati</taxon>
        <taxon>Pseudomonadota</taxon>
        <taxon>Gammaproteobacteria</taxon>
        <taxon>Oceanospirillales</taxon>
        <taxon>Endozoicomonadaceae</taxon>
        <taxon>Endozoicomonas</taxon>
    </lineage>
</organism>
<evidence type="ECO:0000313" key="2">
    <source>
        <dbReference type="Proteomes" id="UP000071065"/>
    </source>
</evidence>
<proteinExistence type="predicted"/>
<dbReference type="RefSeq" id="WP_187300031.1">
    <property type="nucleotide sequence ID" value="NZ_CP013251.1"/>
</dbReference>
<dbReference type="PATRIC" id="fig|570277.3.peg.4055"/>